<dbReference type="EMBL" id="JAJEWP010000003">
    <property type="protein sequence ID" value="MCC2616935.1"/>
    <property type="molecule type" value="Genomic_DNA"/>
</dbReference>
<sequence>MNTQSVKKPLLCAAALLFSSTCLVAHADQQYTFDVAQGGTLHLKTDVGALDVDTHGDDSVEIEVLIEGKDADDFAVDAKQQGNDVWIRGEVTHGHRWRQQLKVRYTLRVPHHYDLDLKTAGGGIDIADLRGNIQAHTSGGSISIGSVQGNVNVHTSGGSIRTDKVDGQIDAHTSGGSITVTFASQPTQDAELHTSGGSITAYLPSDVQLDVNATTSGGRVRSDFDVDGRVKKQAIRGTINGGGPRLKLHTSGGSVSLKEH</sequence>
<feature type="domain" description="DUF4097" evidence="3">
    <location>
        <begin position="132"/>
        <end position="257"/>
    </location>
</feature>
<evidence type="ECO:0000313" key="5">
    <source>
        <dbReference type="Proteomes" id="UP001520878"/>
    </source>
</evidence>
<gene>
    <name evidence="4" type="ORF">LJ739_11850</name>
</gene>
<feature type="signal peptide" evidence="2">
    <location>
        <begin position="1"/>
        <end position="27"/>
    </location>
</feature>
<evidence type="ECO:0000256" key="1">
    <source>
        <dbReference type="SAM" id="MobiDB-lite"/>
    </source>
</evidence>
<evidence type="ECO:0000259" key="3">
    <source>
        <dbReference type="Pfam" id="PF13349"/>
    </source>
</evidence>
<evidence type="ECO:0000256" key="2">
    <source>
        <dbReference type="SAM" id="SignalP"/>
    </source>
</evidence>
<proteinExistence type="predicted"/>
<reference evidence="4 5" key="1">
    <citation type="submission" date="2021-10" db="EMBL/GenBank/DDBJ databases">
        <title>Draft genome of Aestuariibacter halophilus JC2043.</title>
        <authorList>
            <person name="Emsley S.A."/>
            <person name="Pfannmuller K.M."/>
            <person name="Ushijima B."/>
            <person name="Saw J.H."/>
            <person name="Videau P."/>
        </authorList>
    </citation>
    <scope>NUCLEOTIDE SEQUENCE [LARGE SCALE GENOMIC DNA]</scope>
    <source>
        <strain evidence="4 5">JC2043</strain>
    </source>
</reference>
<dbReference type="Proteomes" id="UP001520878">
    <property type="component" value="Unassembled WGS sequence"/>
</dbReference>
<name>A0ABS8GAU3_9ALTE</name>
<dbReference type="PANTHER" id="PTHR34094">
    <property type="match status" value="1"/>
</dbReference>
<keyword evidence="2" id="KW-0732">Signal</keyword>
<protein>
    <submittedName>
        <fullName evidence="4">DUF4097 domain-containing protein</fullName>
    </submittedName>
</protein>
<dbReference type="PANTHER" id="PTHR34094:SF1">
    <property type="entry name" value="PROTEIN FAM185A"/>
    <property type="match status" value="1"/>
</dbReference>
<keyword evidence="5" id="KW-1185">Reference proteome</keyword>
<dbReference type="Pfam" id="PF13349">
    <property type="entry name" value="DUF4097"/>
    <property type="match status" value="1"/>
</dbReference>
<feature type="region of interest" description="Disordered" evidence="1">
    <location>
        <begin position="240"/>
        <end position="260"/>
    </location>
</feature>
<evidence type="ECO:0000313" key="4">
    <source>
        <dbReference type="EMBL" id="MCC2616935.1"/>
    </source>
</evidence>
<feature type="chain" id="PRO_5047134549" evidence="2">
    <location>
        <begin position="28"/>
        <end position="260"/>
    </location>
</feature>
<comment type="caution">
    <text evidence="4">The sequence shown here is derived from an EMBL/GenBank/DDBJ whole genome shotgun (WGS) entry which is preliminary data.</text>
</comment>
<dbReference type="InterPro" id="IPR025164">
    <property type="entry name" value="Toastrack_DUF4097"/>
</dbReference>
<organism evidence="4 5">
    <name type="scientific">Fluctibacter halophilus</name>
    <dbReference type="NCBI Taxonomy" id="226011"/>
    <lineage>
        <taxon>Bacteria</taxon>
        <taxon>Pseudomonadati</taxon>
        <taxon>Pseudomonadota</taxon>
        <taxon>Gammaproteobacteria</taxon>
        <taxon>Alteromonadales</taxon>
        <taxon>Alteromonadaceae</taxon>
        <taxon>Fluctibacter</taxon>
    </lineage>
</organism>
<accession>A0ABS8GAU3</accession>
<dbReference type="RefSeq" id="WP_229160769.1">
    <property type="nucleotide sequence ID" value="NZ_JAJEWP010000003.1"/>
</dbReference>